<proteinExistence type="predicted"/>
<protein>
    <recommendedName>
        <fullName evidence="5">Flagellar M-ring N-terminal domain-containing protein</fullName>
    </recommendedName>
</protein>
<evidence type="ECO:0000256" key="2">
    <source>
        <dbReference type="ARBA" id="ARBA00023136"/>
    </source>
</evidence>
<feature type="chain" id="PRO_5045231139" description="Flagellar M-ring N-terminal domain-containing protein" evidence="4">
    <location>
        <begin position="30"/>
        <end position="284"/>
    </location>
</feature>
<evidence type="ECO:0000256" key="1">
    <source>
        <dbReference type="ARBA" id="ARBA00004370"/>
    </source>
</evidence>
<evidence type="ECO:0000256" key="3">
    <source>
        <dbReference type="SAM" id="Phobius"/>
    </source>
</evidence>
<dbReference type="Pfam" id="PF01514">
    <property type="entry name" value="YscJ_FliF"/>
    <property type="match status" value="1"/>
</dbReference>
<evidence type="ECO:0000259" key="5">
    <source>
        <dbReference type="Pfam" id="PF01514"/>
    </source>
</evidence>
<dbReference type="EMBL" id="CP089984">
    <property type="protein sequence ID" value="WXB19259.1"/>
    <property type="molecule type" value="Genomic_DNA"/>
</dbReference>
<reference evidence="6 7" key="1">
    <citation type="submission" date="2021-12" db="EMBL/GenBank/DDBJ databases">
        <title>Discovery of the Pendulisporaceae a myxobacterial family with distinct sporulation behavior and unique specialized metabolism.</title>
        <authorList>
            <person name="Garcia R."/>
            <person name="Popoff A."/>
            <person name="Bader C.D."/>
            <person name="Loehr J."/>
            <person name="Walesch S."/>
            <person name="Walt C."/>
            <person name="Boldt J."/>
            <person name="Bunk B."/>
            <person name="Haeckl F.J.F.P.J."/>
            <person name="Gunesch A.P."/>
            <person name="Birkelbach J."/>
            <person name="Nuebel U."/>
            <person name="Pietschmann T."/>
            <person name="Bach T."/>
            <person name="Mueller R."/>
        </authorList>
    </citation>
    <scope>NUCLEOTIDE SEQUENCE [LARGE SCALE GENOMIC DNA]</scope>
    <source>
        <strain evidence="6 7">MSr11954</strain>
    </source>
</reference>
<organism evidence="6 7">
    <name type="scientific">Pendulispora albinea</name>
    <dbReference type="NCBI Taxonomy" id="2741071"/>
    <lineage>
        <taxon>Bacteria</taxon>
        <taxon>Pseudomonadati</taxon>
        <taxon>Myxococcota</taxon>
        <taxon>Myxococcia</taxon>
        <taxon>Myxococcales</taxon>
        <taxon>Sorangiineae</taxon>
        <taxon>Pendulisporaceae</taxon>
        <taxon>Pendulispora</taxon>
    </lineage>
</organism>
<keyword evidence="3" id="KW-1133">Transmembrane helix</keyword>
<dbReference type="InterPro" id="IPR045851">
    <property type="entry name" value="AMP-bd_C_sf"/>
</dbReference>
<comment type="subcellular location">
    <subcellularLocation>
        <location evidence="1">Membrane</location>
    </subcellularLocation>
</comment>
<keyword evidence="4" id="KW-0732">Signal</keyword>
<evidence type="ECO:0000256" key="4">
    <source>
        <dbReference type="SAM" id="SignalP"/>
    </source>
</evidence>
<feature type="domain" description="Flagellar M-ring N-terminal" evidence="5">
    <location>
        <begin position="39"/>
        <end position="211"/>
    </location>
</feature>
<dbReference type="InterPro" id="IPR043427">
    <property type="entry name" value="YscJ/FliF"/>
</dbReference>
<dbReference type="Gene3D" id="3.30.300.30">
    <property type="match status" value="1"/>
</dbReference>
<dbReference type="RefSeq" id="WP_394828882.1">
    <property type="nucleotide sequence ID" value="NZ_CP089984.1"/>
</dbReference>
<evidence type="ECO:0000313" key="7">
    <source>
        <dbReference type="Proteomes" id="UP001370348"/>
    </source>
</evidence>
<keyword evidence="7" id="KW-1185">Reference proteome</keyword>
<accession>A0ABZ2M9R5</accession>
<feature type="signal peptide" evidence="4">
    <location>
        <begin position="1"/>
        <end position="29"/>
    </location>
</feature>
<dbReference type="Gene3D" id="3.30.70.1530">
    <property type="entry name" value="Hypothetical protein rpa1041"/>
    <property type="match status" value="1"/>
</dbReference>
<name>A0ABZ2M9R5_9BACT</name>
<feature type="transmembrane region" description="Helical" evidence="3">
    <location>
        <begin position="244"/>
        <end position="262"/>
    </location>
</feature>
<evidence type="ECO:0000313" key="6">
    <source>
        <dbReference type="EMBL" id="WXB19259.1"/>
    </source>
</evidence>
<keyword evidence="2 3" id="KW-0472">Membrane</keyword>
<dbReference type="PANTHER" id="PTHR30046">
    <property type="entry name" value="FLAGELLAR M-RING PROTEIN"/>
    <property type="match status" value="1"/>
</dbReference>
<dbReference type="InterPro" id="IPR006182">
    <property type="entry name" value="FliF_N_dom"/>
</dbReference>
<sequence>MNARSFASVSRLATSVARPFLLASTAALGLVLAGCTSPVAVSLDEEDANRIVVALERASIEATKEADPGAEGKYRVLVAREESGRALSTLRDEELPRPRHPGVLDAMDKNALVPSQAAEHAQLVAGLSGDLQRTLEGVEGVLSARVHLNLPSLAASEGLPSYRDTSPPFPRASASVLLSYRGPTAPISDIAVQRLVAGGAPGLAPGDVAVVMIARPAPASPAGSMLTHVGPFVLSRGSVRLLEVAIPMVLALAFAFSWFVYFTRFTRLRAELDSAVTKPGKDRR</sequence>
<keyword evidence="3" id="KW-0812">Transmembrane</keyword>
<gene>
    <name evidence="6" type="ORF">LZC94_18740</name>
</gene>
<dbReference type="PANTHER" id="PTHR30046:SF2">
    <property type="entry name" value="YOP PROTEINS TRANSLOCATION LIPOPROTEIN J"/>
    <property type="match status" value="1"/>
</dbReference>
<dbReference type="Proteomes" id="UP001370348">
    <property type="component" value="Chromosome"/>
</dbReference>
<dbReference type="PROSITE" id="PS51257">
    <property type="entry name" value="PROKAR_LIPOPROTEIN"/>
    <property type="match status" value="1"/>
</dbReference>